<evidence type="ECO:0000256" key="2">
    <source>
        <dbReference type="SAM" id="Phobius"/>
    </source>
</evidence>
<dbReference type="InterPro" id="IPR036388">
    <property type="entry name" value="WH-like_DNA-bd_sf"/>
</dbReference>
<gene>
    <name evidence="4" type="ORF">ACFQ2C_04595</name>
</gene>
<feature type="transmembrane region" description="Helical" evidence="2">
    <location>
        <begin position="739"/>
        <end position="759"/>
    </location>
</feature>
<dbReference type="SUPFAM" id="SSF63829">
    <property type="entry name" value="Calcium-dependent phosphotriesterase"/>
    <property type="match status" value="1"/>
</dbReference>
<proteinExistence type="predicted"/>
<evidence type="ECO:0000313" key="5">
    <source>
        <dbReference type="Proteomes" id="UP001597205"/>
    </source>
</evidence>
<evidence type="ECO:0000259" key="3">
    <source>
        <dbReference type="Pfam" id="PF07495"/>
    </source>
</evidence>
<reference evidence="5" key="1">
    <citation type="journal article" date="2019" name="Int. J. Syst. Evol. Microbiol.">
        <title>The Global Catalogue of Microorganisms (GCM) 10K type strain sequencing project: providing services to taxonomists for standard genome sequencing and annotation.</title>
        <authorList>
            <consortium name="The Broad Institute Genomics Platform"/>
            <consortium name="The Broad Institute Genome Sequencing Center for Infectious Disease"/>
            <person name="Wu L."/>
            <person name="Ma J."/>
        </authorList>
    </citation>
    <scope>NUCLEOTIDE SEQUENCE [LARGE SCALE GENOMIC DNA]</scope>
    <source>
        <strain evidence="5">CCUG 52468</strain>
    </source>
</reference>
<organism evidence="4 5">
    <name type="scientific">Sphingobacterium daejeonense</name>
    <dbReference type="NCBI Taxonomy" id="371142"/>
    <lineage>
        <taxon>Bacteria</taxon>
        <taxon>Pseudomonadati</taxon>
        <taxon>Bacteroidota</taxon>
        <taxon>Sphingobacteriia</taxon>
        <taxon>Sphingobacteriales</taxon>
        <taxon>Sphingobacteriaceae</taxon>
        <taxon>Sphingobacterium</taxon>
    </lineage>
</organism>
<keyword evidence="5" id="KW-1185">Reference proteome</keyword>
<dbReference type="EMBL" id="JBHTKY010000004">
    <property type="protein sequence ID" value="MFD1164882.1"/>
    <property type="molecule type" value="Genomic_DNA"/>
</dbReference>
<feature type="domain" description="Two component regulator three Y" evidence="3">
    <location>
        <begin position="680"/>
        <end position="736"/>
    </location>
</feature>
<dbReference type="Pfam" id="PF07495">
    <property type="entry name" value="Y_Y_Y"/>
    <property type="match status" value="1"/>
</dbReference>
<dbReference type="SUPFAM" id="SSF46894">
    <property type="entry name" value="C-terminal effector domain of the bipartite response regulators"/>
    <property type="match status" value="1"/>
</dbReference>
<evidence type="ECO:0000313" key="4">
    <source>
        <dbReference type="EMBL" id="MFD1164882.1"/>
    </source>
</evidence>
<dbReference type="InterPro" id="IPR016032">
    <property type="entry name" value="Sig_transdc_resp-reg_C-effctor"/>
</dbReference>
<dbReference type="Gene3D" id="2.130.10.10">
    <property type="entry name" value="YVTN repeat-like/Quinoprotein amine dehydrogenase"/>
    <property type="match status" value="1"/>
</dbReference>
<dbReference type="Pfam" id="PF07494">
    <property type="entry name" value="Reg_prop"/>
    <property type="match status" value="1"/>
</dbReference>
<keyword evidence="1" id="KW-0175">Coiled coil</keyword>
<dbReference type="InterPro" id="IPR015943">
    <property type="entry name" value="WD40/YVTN_repeat-like_dom_sf"/>
</dbReference>
<evidence type="ECO:0000256" key="1">
    <source>
        <dbReference type="SAM" id="Coils"/>
    </source>
</evidence>
<dbReference type="RefSeq" id="WP_380894887.1">
    <property type="nucleotide sequence ID" value="NZ_JBHTKY010000004.1"/>
</dbReference>
<dbReference type="Gene3D" id="2.60.40.10">
    <property type="entry name" value="Immunoglobulins"/>
    <property type="match status" value="1"/>
</dbReference>
<dbReference type="Gene3D" id="1.10.10.10">
    <property type="entry name" value="Winged helix-like DNA-binding domain superfamily/Winged helix DNA-binding domain"/>
    <property type="match status" value="1"/>
</dbReference>
<feature type="coiled-coil region" evidence="1">
    <location>
        <begin position="777"/>
        <end position="823"/>
    </location>
</feature>
<comment type="caution">
    <text evidence="4">The sequence shown here is derived from an EMBL/GenBank/DDBJ whole genome shotgun (WGS) entry which is preliminary data.</text>
</comment>
<accession>A0ABW3RIX1</accession>
<keyword evidence="2" id="KW-0472">Membrane</keyword>
<keyword evidence="2" id="KW-0812">Transmembrane</keyword>
<dbReference type="InterPro" id="IPR011123">
    <property type="entry name" value="Y_Y_Y"/>
</dbReference>
<keyword evidence="2" id="KW-1133">Transmembrane helix</keyword>
<protein>
    <submittedName>
        <fullName evidence="4">Triple tyrosine motif-containing protein</fullName>
    </submittedName>
</protein>
<sequence length="953" mass="109407">MIKQYISLLLIILSLFAGNYSFGQSIPRVGTPFVEQYNKTVYKAGNQNWGLAVSDAGIIYSANTEGLLSYDGQEWQLHRMKNNAGLRSVNIDPSGRIFVGGAGEFGYWTRSDYGKMTYTSLTGLVKDKQALKNDEIWRIILDGQKVYFHTFSKSYLYHNNQIQTVTADGEPFLFGFNVNGKIFFEQIPSGLHELKQKGLVQIKEKHKIMGFNILTMLSFTSTEVLIGTDKNGIFKMRSDGSIEPWLNEAQDLLKKYQINNGVKLFGNQYAFGTIQNGIIILNQNGEIVQHINKNNGLQNNTVLSLATDKQSNLWVGLDNGIDRIDINSPLYYYSDLTGNIGTVYSSIIFNEKIYLGTNQGLFVSDWQGVNKYKSLSFKIVPNSEGQVWKLENISGQLVCGHNNGTFVVEGPGLRKISSVTGAWNFSPILNSNYWLQANYTGVGLMQAGNGIIFSKQFSYKKDPIRNIMQIGSRDFWLSNNQNIFSFKLSQDYQNATEFKIENNGLPKDTKLHGIYNLANNIVFASDSGFYLFDNILKVFKPYEELNVQLSTFKTANKVIPINANAYWFIKKSHIAKIQFLSDGKLKIDSSSWNSLKGRMMNDYEQVLNVDERLSLIGLDNGFALYFNQYPVQQNLPKPIITSIWNTTDEAISLYENLEIPNNKNNIRFSFASPWYSSAPLKYQFYLEGYSENWSNWEELAFKDFTNLPFGNYVFQVRSITPNGTQSEITSVNFKILPPWYLSWPAILFYIILIFMIIYFGKKWYENRLMAHQRKLKKKLLEEQEERMAREAAANEKKLISLKNIQLEQELESKNRELANAAMNIVYKNEMLNNLHHELTNLNDSNGNKLSNDQIRKVSKLIDDAHNDDRDWDLFEKSFNEAHENFFKKLKAEYPELVPNDLKLCAYLRLNMSSKEIASLLNISTRGVEIRRYRLRKKLNLPTTKNLTEFLLEV</sequence>
<dbReference type="Proteomes" id="UP001597205">
    <property type="component" value="Unassembled WGS sequence"/>
</dbReference>
<dbReference type="InterPro" id="IPR013783">
    <property type="entry name" value="Ig-like_fold"/>
</dbReference>
<name>A0ABW3RIX1_9SPHI</name>
<dbReference type="InterPro" id="IPR011110">
    <property type="entry name" value="Reg_prop"/>
</dbReference>